<evidence type="ECO:0000259" key="3">
    <source>
        <dbReference type="Pfam" id="PF18755"/>
    </source>
</evidence>
<keyword evidence="5" id="KW-1185">Reference proteome</keyword>
<organism evidence="4 5">
    <name type="scientific">Botrimarina colliarenosi</name>
    <dbReference type="NCBI Taxonomy" id="2528001"/>
    <lineage>
        <taxon>Bacteria</taxon>
        <taxon>Pseudomonadati</taxon>
        <taxon>Planctomycetota</taxon>
        <taxon>Planctomycetia</taxon>
        <taxon>Pirellulales</taxon>
        <taxon>Lacipirellulaceae</taxon>
        <taxon>Botrimarina</taxon>
    </lineage>
</organism>
<evidence type="ECO:0008006" key="6">
    <source>
        <dbReference type="Google" id="ProtNLM"/>
    </source>
</evidence>
<dbReference type="OrthoDB" id="9798761at2"/>
<sequence length="720" mass="81835">METQVRTPLQVFNQPQRLVVPLFQRPYVWNEENQWEPLWSDIVRMAERVLAEPAGKHYPHFLGAVVLQQVPNAAGSMQERTIIDGQQRLTTLQLLFDALHAELVAAGSGSLAMRLEMLIKNAEPFWVNPEDQFKVWPTNRDRPAFNAIMSAPLPVDYEAIEFGDQRMVQAHRYFAESASAWLREEGDGGIALRANAIETAVRDLLQLVVIDLGADENAQEIFETLNARGAQLTAADLIKNFIFQRLLESGADVEASYVRYWRDFESSFWESELSVGRLRFSRSSIFLNHWLVAKTGEEVVAREVFTRFKRYVDESDEPMETLLPRLTDAAKVYREFVLAGEQKTGPMDRLGLFAYRTGVMESEVIKPLVLVLLDPARPPVRDEQLHKALGAIESWMVRRMLIRSTTKNYNKLVAELIRDLDSTDRDKIGDVIERLLLSQKSDSRYWPDDGEVLEQLKVLPAYRRLGRGRLRMVLEAIEDHLRGWSDGKSGLGGERVPRRKLAIEHIMPQKWAAHWPLPAGPRAEGEREALIHTLGNLTLLTSRLNSKVSNGPWASEGGKRSGLEMHDVLVMNRELLRGSEAEWAESMIRARSEELAKRITEVWPTPAGYKSGFAAETVRPRHRVDLSDLVSAEFLKPGAKLVPRSKKFRDHVAVVLSDGRIEWNNQFFSSPSLAGKAITGRVAVNGWNFFLVEGERKCSLKELRIRYLEAISADPEDDEE</sequence>
<name>A0A5C6A2M1_9BACT</name>
<evidence type="ECO:0000313" key="4">
    <source>
        <dbReference type="EMBL" id="TWT94132.1"/>
    </source>
</evidence>
<comment type="caution">
    <text evidence="4">The sequence shown here is derived from an EMBL/GenBank/DDBJ whole genome shotgun (WGS) entry which is preliminary data.</text>
</comment>
<dbReference type="Pfam" id="PF03235">
    <property type="entry name" value="GmrSD_N"/>
    <property type="match status" value="1"/>
</dbReference>
<feature type="domain" description="GmrSD restriction endonucleases C-terminal" evidence="2">
    <location>
        <begin position="446"/>
        <end position="597"/>
    </location>
</feature>
<feature type="domain" description="GmrSD restriction endonucleases N-terminal" evidence="1">
    <location>
        <begin position="10"/>
        <end position="243"/>
    </location>
</feature>
<evidence type="ECO:0000313" key="5">
    <source>
        <dbReference type="Proteomes" id="UP000317421"/>
    </source>
</evidence>
<gene>
    <name evidence="4" type="ORF">Pla108_38440</name>
</gene>
<dbReference type="InterPro" id="IPR004919">
    <property type="entry name" value="GmrSD_N"/>
</dbReference>
<reference evidence="4 5" key="1">
    <citation type="submission" date="2019-02" db="EMBL/GenBank/DDBJ databases">
        <title>Deep-cultivation of Planctomycetes and their phenomic and genomic characterization uncovers novel biology.</title>
        <authorList>
            <person name="Wiegand S."/>
            <person name="Jogler M."/>
            <person name="Boedeker C."/>
            <person name="Pinto D."/>
            <person name="Vollmers J."/>
            <person name="Rivas-Marin E."/>
            <person name="Kohn T."/>
            <person name="Peeters S.H."/>
            <person name="Heuer A."/>
            <person name="Rast P."/>
            <person name="Oberbeckmann S."/>
            <person name="Bunk B."/>
            <person name="Jeske O."/>
            <person name="Meyerdierks A."/>
            <person name="Storesund J.E."/>
            <person name="Kallscheuer N."/>
            <person name="Luecker S."/>
            <person name="Lage O.M."/>
            <person name="Pohl T."/>
            <person name="Merkel B.J."/>
            <person name="Hornburger P."/>
            <person name="Mueller R.-W."/>
            <person name="Bruemmer F."/>
            <person name="Labrenz M."/>
            <person name="Spormann A.M."/>
            <person name="Op Den Camp H."/>
            <person name="Overmann J."/>
            <person name="Amann R."/>
            <person name="Jetten M.S.M."/>
            <person name="Mascher T."/>
            <person name="Medema M.H."/>
            <person name="Devos D.P."/>
            <person name="Kaster A.-K."/>
            <person name="Ovreas L."/>
            <person name="Rohde M."/>
            <person name="Galperin M.Y."/>
            <person name="Jogler C."/>
        </authorList>
    </citation>
    <scope>NUCLEOTIDE SEQUENCE [LARGE SCALE GENOMIC DNA]</scope>
    <source>
        <strain evidence="4 5">Pla108</strain>
    </source>
</reference>
<accession>A0A5C6A2M1</accession>
<dbReference type="Pfam" id="PF07510">
    <property type="entry name" value="GmrSD_C"/>
    <property type="match status" value="1"/>
</dbReference>
<dbReference type="Pfam" id="PF18755">
    <property type="entry name" value="RAMA"/>
    <property type="match status" value="1"/>
</dbReference>
<dbReference type="InterPro" id="IPR040843">
    <property type="entry name" value="RAMA"/>
</dbReference>
<dbReference type="EMBL" id="SJPR01000007">
    <property type="protein sequence ID" value="TWT94132.1"/>
    <property type="molecule type" value="Genomic_DNA"/>
</dbReference>
<proteinExistence type="predicted"/>
<dbReference type="Proteomes" id="UP000317421">
    <property type="component" value="Unassembled WGS sequence"/>
</dbReference>
<dbReference type="RefSeq" id="WP_146446520.1">
    <property type="nucleotide sequence ID" value="NZ_SJPR01000007.1"/>
</dbReference>
<dbReference type="AlphaFoldDB" id="A0A5C6A2M1"/>
<dbReference type="PANTHER" id="PTHR35149">
    <property type="entry name" value="SLL5132 PROTEIN"/>
    <property type="match status" value="1"/>
</dbReference>
<protein>
    <recommendedName>
        <fullName evidence="6">DUF262 domain-containing protein</fullName>
    </recommendedName>
</protein>
<dbReference type="InterPro" id="IPR011089">
    <property type="entry name" value="GmrSD_C"/>
</dbReference>
<evidence type="ECO:0000259" key="1">
    <source>
        <dbReference type="Pfam" id="PF03235"/>
    </source>
</evidence>
<evidence type="ECO:0000259" key="2">
    <source>
        <dbReference type="Pfam" id="PF07510"/>
    </source>
</evidence>
<feature type="domain" description="RAMA" evidence="3">
    <location>
        <begin position="616"/>
        <end position="711"/>
    </location>
</feature>
<dbReference type="PANTHER" id="PTHR35149:SF2">
    <property type="entry name" value="DUF262 DOMAIN-CONTAINING PROTEIN"/>
    <property type="match status" value="1"/>
</dbReference>